<dbReference type="InterPro" id="IPR006311">
    <property type="entry name" value="TAT_signal"/>
</dbReference>
<dbReference type="OrthoDB" id="9767994at2"/>
<organism evidence="2 3">
    <name type="scientific">Thioploca ingrica</name>
    <dbReference type="NCBI Taxonomy" id="40754"/>
    <lineage>
        <taxon>Bacteria</taxon>
        <taxon>Pseudomonadati</taxon>
        <taxon>Pseudomonadota</taxon>
        <taxon>Gammaproteobacteria</taxon>
        <taxon>Thiotrichales</taxon>
        <taxon>Thiotrichaceae</taxon>
        <taxon>Thioploca</taxon>
    </lineage>
</organism>
<evidence type="ECO:0000259" key="1">
    <source>
        <dbReference type="SMART" id="SM01008"/>
    </source>
</evidence>
<dbReference type="SMART" id="SM01008">
    <property type="entry name" value="Ald_Xan_dh_C"/>
    <property type="match status" value="1"/>
</dbReference>
<proteinExistence type="predicted"/>
<accession>A0A090BUA5</accession>
<protein>
    <submittedName>
        <fullName evidence="2">Aerobic-type carbon monoxide dehydrogenase, large subunit CoxL/CutL-like protein</fullName>
    </submittedName>
</protein>
<reference evidence="2 3" key="1">
    <citation type="journal article" date="2014" name="ISME J.">
        <title>Ecophysiology of Thioploca ingrica as revealed by the complete genome sequence supplemented with proteomic evidence.</title>
        <authorList>
            <person name="Kojima H."/>
            <person name="Ogura Y."/>
            <person name="Yamamoto N."/>
            <person name="Togashi T."/>
            <person name="Mori H."/>
            <person name="Watanabe T."/>
            <person name="Nemoto F."/>
            <person name="Kurokawa K."/>
            <person name="Hayashi T."/>
            <person name="Fukui M."/>
        </authorList>
    </citation>
    <scope>NUCLEOTIDE SEQUENCE [LARGE SCALE GENOMIC DNA]</scope>
</reference>
<dbReference type="EMBL" id="AP014633">
    <property type="protein sequence ID" value="BAP54766.1"/>
    <property type="molecule type" value="Genomic_DNA"/>
</dbReference>
<feature type="domain" description="Aldehyde oxidase/xanthine dehydrogenase a/b hammerhead" evidence="1">
    <location>
        <begin position="207"/>
        <end position="281"/>
    </location>
</feature>
<dbReference type="InterPro" id="IPR000674">
    <property type="entry name" value="Ald_Oxase/Xan_DH_a/b"/>
</dbReference>
<dbReference type="PANTHER" id="PTHR47495">
    <property type="entry name" value="ALDEHYDE DEHYDROGENASE"/>
    <property type="match status" value="1"/>
</dbReference>
<dbReference type="Gene3D" id="3.30.365.10">
    <property type="entry name" value="Aldehyde oxidase/xanthine dehydrogenase, molybdopterin binding domain"/>
    <property type="match status" value="4"/>
</dbReference>
<dbReference type="Proteomes" id="UP000031623">
    <property type="component" value="Chromosome"/>
</dbReference>
<dbReference type="KEGG" id="tig:THII_0469"/>
<dbReference type="HOGENOM" id="CLU_013917_0_0_6"/>
<keyword evidence="3" id="KW-1185">Reference proteome</keyword>
<dbReference type="InterPro" id="IPR052516">
    <property type="entry name" value="N-heterocyclic_Hydroxylase"/>
</dbReference>
<dbReference type="PANTHER" id="PTHR47495:SF2">
    <property type="entry name" value="ALDEHYDE DEHYDROGENASE"/>
    <property type="match status" value="1"/>
</dbReference>
<dbReference type="PIRSF" id="PIRSF036389">
    <property type="entry name" value="IOR_B"/>
    <property type="match status" value="1"/>
</dbReference>
<dbReference type="InterPro" id="IPR046867">
    <property type="entry name" value="AldOxase/xan_DH_MoCoBD2"/>
</dbReference>
<sequence length="705" mass="77141">MNTLTRREFLTSSTAIVGGLVIGFYWPTTPRGVEAAEPKRATEMNAWLRIDTDESVTVLIAHSEMGQGIYTALPMLVAEELEADWDKIRIVMAPISEPYKHPLLGAQLTGGSSSIRSRWESLRIAGATARIMLIQAAAERWQVKPETCQAQQGKVTHPQSHRVLTYGQLAEAAAKLSPPQNPPLKSVEQFKLIGKPMRRLDTPAKVDGSAIFGIDVRLTNMKIAAVQQAPVFGGSVKSYDTEAAKTLKIVELPNGIAVVADNYWEAKSGLEKLKVQFKFTEQDSQDSTTITQLFQKGLTETGAVAYQSGDVAANLKTAHKTLTVEYSVPFLAHATMEPMNCTADIKKDSAEIWVPTQAQEWSRAAVAKITGLPEDQIALHTTYLGGGFGRRVEVDFVIQAALISKQIGQPVKVIWSREEDMQQDVYRPAMLAKFTVGLDEKGIPLALTSRIVGPSIFQRINPKQIKNGIDQTAVEGIADLSYDIPHQHTDYVMKNTHIPVGFWRSVGHSHNAFFIESLIDEIAHATDKDPYQLRRTLLSHKPEFIKVLDTLAEKSAWQKPIASDRFRGMAIHQSFGSIVGQVAEISVDKTGGFKVYRVVCVVDCGIAVNPATIEAQMQGSIVYGLSALKQAITIKAGRVEQNNFPDYPLLTMAEMPQIEVHIVASGGKIGGIGEPGTPPIAPAVTNALFAATQKRIRHLPITTLS</sequence>
<dbReference type="GO" id="GO:0016491">
    <property type="term" value="F:oxidoreductase activity"/>
    <property type="evidence" value="ECO:0007669"/>
    <property type="project" value="InterPro"/>
</dbReference>
<dbReference type="InterPro" id="IPR037165">
    <property type="entry name" value="AldOxase/xan_DH_Mopterin-bd_sf"/>
</dbReference>
<dbReference type="Pfam" id="PF02738">
    <property type="entry name" value="MoCoBD_1"/>
    <property type="match status" value="1"/>
</dbReference>
<dbReference type="SUPFAM" id="SSF56003">
    <property type="entry name" value="Molybdenum cofactor-binding domain"/>
    <property type="match status" value="2"/>
</dbReference>
<evidence type="ECO:0000313" key="3">
    <source>
        <dbReference type="Proteomes" id="UP000031623"/>
    </source>
</evidence>
<dbReference type="InterPro" id="IPR008274">
    <property type="entry name" value="AldOxase/xan_DH_MoCoBD1"/>
</dbReference>
<dbReference type="STRING" id="40754.THII_0469"/>
<dbReference type="Gene3D" id="3.90.1170.50">
    <property type="entry name" value="Aldehyde oxidase/xanthine dehydrogenase, a/b hammerhead"/>
    <property type="match status" value="1"/>
</dbReference>
<dbReference type="PROSITE" id="PS51318">
    <property type="entry name" value="TAT"/>
    <property type="match status" value="1"/>
</dbReference>
<dbReference type="AlphaFoldDB" id="A0A090BUA5"/>
<gene>
    <name evidence="2" type="ORF">THII_0469</name>
</gene>
<name>A0A090BUA5_9GAMM</name>
<evidence type="ECO:0000313" key="2">
    <source>
        <dbReference type="EMBL" id="BAP54766.1"/>
    </source>
</evidence>
<dbReference type="Pfam" id="PF20256">
    <property type="entry name" value="MoCoBD_2"/>
    <property type="match status" value="2"/>
</dbReference>
<dbReference type="InterPro" id="IPR012368">
    <property type="entry name" value="OxRdtase_Mopterin-bd_su_IorB"/>
</dbReference>